<feature type="region of interest" description="Disordered" evidence="1">
    <location>
        <begin position="1"/>
        <end position="33"/>
    </location>
</feature>
<accession>A0ABQ3KPC0</accession>
<name>A0ABQ3KPC0_9PSEU</name>
<comment type="caution">
    <text evidence="2">The sequence shown here is derived from an EMBL/GenBank/DDBJ whole genome shotgun (WGS) entry which is preliminary data.</text>
</comment>
<dbReference type="EMBL" id="BNAW01000051">
    <property type="protein sequence ID" value="GHG41730.1"/>
    <property type="molecule type" value="Genomic_DNA"/>
</dbReference>
<keyword evidence="3" id="KW-1185">Reference proteome</keyword>
<protein>
    <submittedName>
        <fullName evidence="2">Uncharacterized protein</fullName>
    </submittedName>
</protein>
<reference evidence="3" key="1">
    <citation type="journal article" date="2019" name="Int. J. Syst. Evol. Microbiol.">
        <title>The Global Catalogue of Microorganisms (GCM) 10K type strain sequencing project: providing services to taxonomists for standard genome sequencing and annotation.</title>
        <authorList>
            <consortium name="The Broad Institute Genomics Platform"/>
            <consortium name="The Broad Institute Genome Sequencing Center for Infectious Disease"/>
            <person name="Wu L."/>
            <person name="Ma J."/>
        </authorList>
    </citation>
    <scope>NUCLEOTIDE SEQUENCE [LARGE SCALE GENOMIC DNA]</scope>
    <source>
        <strain evidence="3">CGMCC 4.7680</strain>
    </source>
</reference>
<evidence type="ECO:0000313" key="3">
    <source>
        <dbReference type="Proteomes" id="UP000649955"/>
    </source>
</evidence>
<gene>
    <name evidence="2" type="ORF">GCM10017567_74260</name>
</gene>
<evidence type="ECO:0000256" key="1">
    <source>
        <dbReference type="SAM" id="MobiDB-lite"/>
    </source>
</evidence>
<evidence type="ECO:0000313" key="2">
    <source>
        <dbReference type="EMBL" id="GHG41730.1"/>
    </source>
</evidence>
<dbReference type="Proteomes" id="UP000649955">
    <property type="component" value="Unassembled WGS sequence"/>
</dbReference>
<organism evidence="2 3">
    <name type="scientific">Amycolatopsis bullii</name>
    <dbReference type="NCBI Taxonomy" id="941987"/>
    <lineage>
        <taxon>Bacteria</taxon>
        <taxon>Bacillati</taxon>
        <taxon>Actinomycetota</taxon>
        <taxon>Actinomycetes</taxon>
        <taxon>Pseudonocardiales</taxon>
        <taxon>Pseudonocardiaceae</taxon>
        <taxon>Amycolatopsis</taxon>
    </lineage>
</organism>
<sequence length="61" mass="6302">MTDEAAARAQVAGHPARTAAAGEGPPGLTSTPDSLTDAYECLRDAWSDLILDENCDKAARG</sequence>
<proteinExistence type="predicted"/>